<dbReference type="STRING" id="204669.Acid345_4270"/>
<dbReference type="EnsemblBacteria" id="ABF43270">
    <property type="protein sequence ID" value="ABF43270"/>
    <property type="gene ID" value="Acid345_4270"/>
</dbReference>
<dbReference type="Proteomes" id="UP000002432">
    <property type="component" value="Chromosome"/>
</dbReference>
<protein>
    <submittedName>
        <fullName evidence="1">Uncharacterized protein</fullName>
    </submittedName>
</protein>
<name>Q1IIN0_KORVE</name>
<evidence type="ECO:0000313" key="2">
    <source>
        <dbReference type="Proteomes" id="UP000002432"/>
    </source>
</evidence>
<gene>
    <name evidence="1" type="ordered locus">Acid345_4270</name>
</gene>
<dbReference type="KEGG" id="aba:Acid345_4270"/>
<dbReference type="EMBL" id="CP000360">
    <property type="protein sequence ID" value="ABF43270.1"/>
    <property type="molecule type" value="Genomic_DNA"/>
</dbReference>
<keyword evidence="2" id="KW-1185">Reference proteome</keyword>
<dbReference type="HOGENOM" id="CLU_1155231_0_0_0"/>
<dbReference type="AlphaFoldDB" id="Q1IIN0"/>
<sequence>MTLYSTFQLDTSCEFCGTLVSLRQLPSGRLLPYEAENIIHRCKGCKEARAQRHSAMQGVGTVRVPTSDNQKRERLGLLSAEDPQSVLVHRTKNARPGSASVPTRAALNWHDPFFKRSVLRWVELDSAQYVLALAEKDELVIKAPTGSADWYFQGRVDGRVIPARFFAHVSEGVRYAENSLRRWGKLLMPLLKREDRWRTSAATPVQYLILKSFRHPFKEHELSKKEATTIIQHYARGERG</sequence>
<accession>Q1IIN0</accession>
<organism evidence="1 2">
    <name type="scientific">Koribacter versatilis (strain Ellin345)</name>
    <dbReference type="NCBI Taxonomy" id="204669"/>
    <lineage>
        <taxon>Bacteria</taxon>
        <taxon>Pseudomonadati</taxon>
        <taxon>Acidobacteriota</taxon>
        <taxon>Terriglobia</taxon>
        <taxon>Terriglobales</taxon>
        <taxon>Candidatus Korobacteraceae</taxon>
        <taxon>Candidatus Korobacter</taxon>
    </lineage>
</organism>
<evidence type="ECO:0000313" key="1">
    <source>
        <dbReference type="EMBL" id="ABF43270.1"/>
    </source>
</evidence>
<proteinExistence type="predicted"/>
<reference evidence="1 2" key="1">
    <citation type="journal article" date="2009" name="Appl. Environ. Microbiol.">
        <title>Three genomes from the phylum Acidobacteria provide insight into the lifestyles of these microorganisms in soils.</title>
        <authorList>
            <person name="Ward N.L."/>
            <person name="Challacombe J.F."/>
            <person name="Janssen P.H."/>
            <person name="Henrissat B."/>
            <person name="Coutinho P.M."/>
            <person name="Wu M."/>
            <person name="Xie G."/>
            <person name="Haft D.H."/>
            <person name="Sait M."/>
            <person name="Badger J."/>
            <person name="Barabote R.D."/>
            <person name="Bradley B."/>
            <person name="Brettin T.S."/>
            <person name="Brinkac L.M."/>
            <person name="Bruce D."/>
            <person name="Creasy T."/>
            <person name="Daugherty S.C."/>
            <person name="Davidsen T.M."/>
            <person name="DeBoy R.T."/>
            <person name="Detter J.C."/>
            <person name="Dodson R.J."/>
            <person name="Durkin A.S."/>
            <person name="Ganapathy A."/>
            <person name="Gwinn-Giglio M."/>
            <person name="Han C.S."/>
            <person name="Khouri H."/>
            <person name="Kiss H."/>
            <person name="Kothari S.P."/>
            <person name="Madupu R."/>
            <person name="Nelson K.E."/>
            <person name="Nelson W.C."/>
            <person name="Paulsen I."/>
            <person name="Penn K."/>
            <person name="Ren Q."/>
            <person name="Rosovitz M.J."/>
            <person name="Selengut J.D."/>
            <person name="Shrivastava S."/>
            <person name="Sullivan S.A."/>
            <person name="Tapia R."/>
            <person name="Thompson L.S."/>
            <person name="Watkins K.L."/>
            <person name="Yang Q."/>
            <person name="Yu C."/>
            <person name="Zafar N."/>
            <person name="Zhou L."/>
            <person name="Kuske C.R."/>
        </authorList>
    </citation>
    <scope>NUCLEOTIDE SEQUENCE [LARGE SCALE GENOMIC DNA]</scope>
    <source>
        <strain evidence="1 2">Ellin345</strain>
    </source>
</reference>